<evidence type="ECO:0000256" key="1">
    <source>
        <dbReference type="ARBA" id="ARBA00004123"/>
    </source>
</evidence>
<name>A0A8S1H2K2_9PELO</name>
<dbReference type="OrthoDB" id="5864140at2759"/>
<keyword evidence="3" id="KW-0805">Transcription regulation</keyword>
<dbReference type="GO" id="GO:0016592">
    <property type="term" value="C:mediator complex"/>
    <property type="evidence" value="ECO:0007669"/>
    <property type="project" value="InterPro"/>
</dbReference>
<gene>
    <name evidence="6" type="ORF">CAUJ_LOCUS6425</name>
</gene>
<reference evidence="6" key="1">
    <citation type="submission" date="2020-10" db="EMBL/GenBank/DDBJ databases">
        <authorList>
            <person name="Kikuchi T."/>
        </authorList>
    </citation>
    <scope>NUCLEOTIDE SEQUENCE</scope>
    <source>
        <strain evidence="6">NKZ352</strain>
    </source>
</reference>
<dbReference type="InterPro" id="IPR021627">
    <property type="entry name" value="Mediator_Med27"/>
</dbReference>
<evidence type="ECO:0000313" key="6">
    <source>
        <dbReference type="EMBL" id="CAD6190506.1"/>
    </source>
</evidence>
<proteinExistence type="inferred from homology"/>
<evidence type="ECO:0000313" key="7">
    <source>
        <dbReference type="Proteomes" id="UP000835052"/>
    </source>
</evidence>
<keyword evidence="5" id="KW-0539">Nucleus</keyword>
<dbReference type="Proteomes" id="UP000835052">
    <property type="component" value="Unassembled WGS sequence"/>
</dbReference>
<evidence type="ECO:0000256" key="5">
    <source>
        <dbReference type="ARBA" id="ARBA00023242"/>
    </source>
</evidence>
<sequence length="309" mass="35975">MSSHTSQFNDAITKCNNCLFLMRQLKLRMVKMHAMVLSTPREPMYRRRDIAMRVERMSAEIRGYYDKLEAQSKRVPGAVPQTDSVNNLRKLYSEEYTTDYENFSNLIETMVDSGNWNEGQYQVFFYLNEFLRAPKRKHSIFIRKPRIFTNAALAAQAHTYFEYAFRGLKKEIASKQLGIYPKILLNSPQSMAIEIKFGVTGPDKADKTVAYTMKFLLSEINGSSTSPILRDTPFFRKMTAQANYHLQMSFSSIRWSSGTLVTLVQYFGKMRELFDAKCKNCRKVMKDFLPPLCFDIRHPKETALHEFCK</sequence>
<protein>
    <submittedName>
        <fullName evidence="6">Uncharacterized protein</fullName>
    </submittedName>
</protein>
<accession>A0A8S1H2K2</accession>
<dbReference type="Pfam" id="PF11571">
    <property type="entry name" value="Med27"/>
    <property type="match status" value="1"/>
</dbReference>
<comment type="similarity">
    <text evidence="2">Belongs to the Mediator complex subunit 27 family.</text>
</comment>
<comment type="subcellular location">
    <subcellularLocation>
        <location evidence="1">Nucleus</location>
    </subcellularLocation>
</comment>
<keyword evidence="4" id="KW-0804">Transcription</keyword>
<dbReference type="EMBL" id="CAJGYM010000016">
    <property type="protein sequence ID" value="CAD6190506.1"/>
    <property type="molecule type" value="Genomic_DNA"/>
</dbReference>
<evidence type="ECO:0000256" key="3">
    <source>
        <dbReference type="ARBA" id="ARBA00023015"/>
    </source>
</evidence>
<organism evidence="6 7">
    <name type="scientific">Caenorhabditis auriculariae</name>
    <dbReference type="NCBI Taxonomy" id="2777116"/>
    <lineage>
        <taxon>Eukaryota</taxon>
        <taxon>Metazoa</taxon>
        <taxon>Ecdysozoa</taxon>
        <taxon>Nematoda</taxon>
        <taxon>Chromadorea</taxon>
        <taxon>Rhabditida</taxon>
        <taxon>Rhabditina</taxon>
        <taxon>Rhabditomorpha</taxon>
        <taxon>Rhabditoidea</taxon>
        <taxon>Rhabditidae</taxon>
        <taxon>Peloderinae</taxon>
        <taxon>Caenorhabditis</taxon>
    </lineage>
</organism>
<comment type="caution">
    <text evidence="6">The sequence shown here is derived from an EMBL/GenBank/DDBJ whole genome shotgun (WGS) entry which is preliminary data.</text>
</comment>
<evidence type="ECO:0000256" key="2">
    <source>
        <dbReference type="ARBA" id="ARBA00008048"/>
    </source>
</evidence>
<keyword evidence="7" id="KW-1185">Reference proteome</keyword>
<dbReference type="AlphaFoldDB" id="A0A8S1H2K2"/>
<evidence type="ECO:0000256" key="4">
    <source>
        <dbReference type="ARBA" id="ARBA00023163"/>
    </source>
</evidence>